<evidence type="ECO:0000256" key="4">
    <source>
        <dbReference type="ARBA" id="ARBA00021735"/>
    </source>
</evidence>
<name>A0A255EBD2_9ACTN</name>
<dbReference type="GO" id="GO:0006729">
    <property type="term" value="P:tetrahydrobiopterin biosynthetic process"/>
    <property type="evidence" value="ECO:0007669"/>
    <property type="project" value="InterPro"/>
</dbReference>
<dbReference type="Pfam" id="PF01329">
    <property type="entry name" value="Pterin_4a"/>
    <property type="match status" value="1"/>
</dbReference>
<dbReference type="EC" id="4.2.1.96" evidence="3"/>
<evidence type="ECO:0000256" key="1">
    <source>
        <dbReference type="ARBA" id="ARBA00001554"/>
    </source>
</evidence>
<dbReference type="Proteomes" id="UP000216533">
    <property type="component" value="Unassembled WGS sequence"/>
</dbReference>
<accession>A0A255EBD2</accession>
<dbReference type="PANTHER" id="PTHR12599:SF0">
    <property type="entry name" value="PTERIN-4-ALPHA-CARBINOLAMINE DEHYDRATASE"/>
    <property type="match status" value="1"/>
</dbReference>
<dbReference type="RefSeq" id="WP_094450051.1">
    <property type="nucleotide sequence ID" value="NZ_NMVI01000011.1"/>
</dbReference>
<dbReference type="CDD" id="cd00488">
    <property type="entry name" value="PCD_DCoH"/>
    <property type="match status" value="1"/>
</dbReference>
<dbReference type="SUPFAM" id="SSF54593">
    <property type="entry name" value="Glyoxalase/Bleomycin resistance protein/Dihydroxybiphenyl dioxygenase"/>
    <property type="match status" value="1"/>
</dbReference>
<proteinExistence type="inferred from homology"/>
<organism evidence="7 8">
    <name type="scientific">Parenemella sanctibonifatiensis</name>
    <dbReference type="NCBI Taxonomy" id="2016505"/>
    <lineage>
        <taxon>Bacteria</taxon>
        <taxon>Bacillati</taxon>
        <taxon>Actinomycetota</taxon>
        <taxon>Actinomycetes</taxon>
        <taxon>Propionibacteriales</taxon>
        <taxon>Propionibacteriaceae</taxon>
        <taxon>Parenemella</taxon>
    </lineage>
</organism>
<dbReference type="AlphaFoldDB" id="A0A255EBD2"/>
<dbReference type="InterPro" id="IPR001533">
    <property type="entry name" value="Pterin_deHydtase"/>
</dbReference>
<dbReference type="NCBIfam" id="NF002017">
    <property type="entry name" value="PRK00823.1-2"/>
    <property type="match status" value="1"/>
</dbReference>
<dbReference type="Gene3D" id="3.30.1360.20">
    <property type="entry name" value="Transcriptional coactivator/pterin dehydratase"/>
    <property type="match status" value="1"/>
</dbReference>
<feature type="domain" description="Glyoxalase-like" evidence="6">
    <location>
        <begin position="117"/>
        <end position="223"/>
    </location>
</feature>
<keyword evidence="5" id="KW-0456">Lyase</keyword>
<evidence type="ECO:0000256" key="5">
    <source>
        <dbReference type="ARBA" id="ARBA00023239"/>
    </source>
</evidence>
<dbReference type="EMBL" id="NMVI01000011">
    <property type="protein sequence ID" value="OYN88836.1"/>
    <property type="molecule type" value="Genomic_DNA"/>
</dbReference>
<evidence type="ECO:0000313" key="7">
    <source>
        <dbReference type="EMBL" id="OYN88836.1"/>
    </source>
</evidence>
<dbReference type="Gene3D" id="3.10.180.10">
    <property type="entry name" value="2,3-Dihydroxybiphenyl 1,2-Dioxygenase, domain 1"/>
    <property type="match status" value="1"/>
</dbReference>
<dbReference type="SUPFAM" id="SSF55248">
    <property type="entry name" value="PCD-like"/>
    <property type="match status" value="1"/>
</dbReference>
<comment type="similarity">
    <text evidence="2">Belongs to the pterin-4-alpha-carbinolamine dehydratase family.</text>
</comment>
<comment type="catalytic activity">
    <reaction evidence="1">
        <text>(4aS,6R)-4a-hydroxy-L-erythro-5,6,7,8-tetrahydrobiopterin = (6R)-L-erythro-6,7-dihydrobiopterin + H2O</text>
        <dbReference type="Rhea" id="RHEA:11920"/>
        <dbReference type="ChEBI" id="CHEBI:15377"/>
        <dbReference type="ChEBI" id="CHEBI:15642"/>
        <dbReference type="ChEBI" id="CHEBI:43120"/>
        <dbReference type="EC" id="4.2.1.96"/>
    </reaction>
</comment>
<comment type="caution">
    <text evidence="7">The sequence shown here is derived from an EMBL/GenBank/DDBJ whole genome shotgun (WGS) entry which is preliminary data.</text>
</comment>
<gene>
    <name evidence="7" type="ORF">CGZ92_03790</name>
</gene>
<sequence length="228" mass="23998">MSTNISGTSTPTTKLSVAEVTAAELAGWHQLGATLTSRWQTGDFATGLAFIDRVGGAAEEAGHHPDIHLSYPEVRIELSSHDVGGITSRDIDLARTITALAEEARISASDAITRVELALDQADPTPVGPFYAALFGAEWSDDTVVDPSGQAPEIWFQGPDEGGAELPPADPPQRWHADVWVSPSTAEARVQAVLDAGGTLVSDAEAPSYWVLEDAAGNRHCICSASAR</sequence>
<dbReference type="GO" id="GO:0008124">
    <property type="term" value="F:4-alpha-hydroxytetrahydrobiopterin dehydratase activity"/>
    <property type="evidence" value="ECO:0007669"/>
    <property type="project" value="UniProtKB-EC"/>
</dbReference>
<dbReference type="InterPro" id="IPR029068">
    <property type="entry name" value="Glyas_Bleomycin-R_OHBP_Dase"/>
</dbReference>
<dbReference type="InterPro" id="IPR041581">
    <property type="entry name" value="Glyoxalase_6"/>
</dbReference>
<dbReference type="Pfam" id="PF18029">
    <property type="entry name" value="Glyoxalase_6"/>
    <property type="match status" value="1"/>
</dbReference>
<evidence type="ECO:0000256" key="3">
    <source>
        <dbReference type="ARBA" id="ARBA00013252"/>
    </source>
</evidence>
<dbReference type="PANTHER" id="PTHR12599">
    <property type="entry name" value="PTERIN-4-ALPHA-CARBINOLAMINE DEHYDRATASE"/>
    <property type="match status" value="1"/>
</dbReference>
<evidence type="ECO:0000256" key="2">
    <source>
        <dbReference type="ARBA" id="ARBA00006472"/>
    </source>
</evidence>
<protein>
    <recommendedName>
        <fullName evidence="4">Putative pterin-4-alpha-carbinolamine dehydratase</fullName>
        <ecNumber evidence="3">4.2.1.96</ecNumber>
    </recommendedName>
</protein>
<evidence type="ECO:0000313" key="8">
    <source>
        <dbReference type="Proteomes" id="UP000216533"/>
    </source>
</evidence>
<dbReference type="InterPro" id="IPR036428">
    <property type="entry name" value="PCD_sf"/>
</dbReference>
<reference evidence="7 8" key="1">
    <citation type="submission" date="2017-07" db="EMBL/GenBank/DDBJ databases">
        <title>Draft whole genome sequences of clinical Proprionibacteriaceae strains.</title>
        <authorList>
            <person name="Bernier A.-M."/>
            <person name="Bernard K."/>
            <person name="Domingo M.-C."/>
        </authorList>
    </citation>
    <scope>NUCLEOTIDE SEQUENCE [LARGE SCALE GENOMIC DNA]</scope>
    <source>
        <strain evidence="7 8">NML 160184</strain>
    </source>
</reference>
<evidence type="ECO:0000259" key="6">
    <source>
        <dbReference type="Pfam" id="PF18029"/>
    </source>
</evidence>